<name>A0A9W6YIA5_9STRA</name>
<organism evidence="2 3">
    <name type="scientific">Phytophthora fragariaefolia</name>
    <dbReference type="NCBI Taxonomy" id="1490495"/>
    <lineage>
        <taxon>Eukaryota</taxon>
        <taxon>Sar</taxon>
        <taxon>Stramenopiles</taxon>
        <taxon>Oomycota</taxon>
        <taxon>Peronosporomycetes</taxon>
        <taxon>Peronosporales</taxon>
        <taxon>Peronosporaceae</taxon>
        <taxon>Phytophthora</taxon>
    </lineage>
</organism>
<feature type="compositionally biased region" description="Basic and acidic residues" evidence="1">
    <location>
        <begin position="1"/>
        <end position="14"/>
    </location>
</feature>
<dbReference type="Pfam" id="PF13650">
    <property type="entry name" value="Asp_protease_2"/>
    <property type="match status" value="1"/>
</dbReference>
<dbReference type="OrthoDB" id="128412at2759"/>
<proteinExistence type="predicted"/>
<dbReference type="AlphaFoldDB" id="A0A9W6YIA5"/>
<evidence type="ECO:0000256" key="1">
    <source>
        <dbReference type="SAM" id="MobiDB-lite"/>
    </source>
</evidence>
<sequence>MWRMEDVPNGEETRSSSPLDGDPERVGLKTTPELCVLVYVGPEMRNKNQENHPCMTVPSEKDDKYLSVHQWLEKPRLVERSPDNNDWDDPPEFRLSPGQRFGWWKDHNYDENKKVAMVHGAVNNCRTDILLDSGASGSMLSLDLARRLKLRLKRCKQLRVSGLGGVPTIITATTEVKITLGPRVVYIMELWVANIGEGVDVLLGMNFMYSAGVWLCAQEGLVRLPDEETESRRKAGQVWESKSPHSHF</sequence>
<protein>
    <submittedName>
        <fullName evidence="2">Unnamed protein product</fullName>
    </submittedName>
</protein>
<dbReference type="InterPro" id="IPR021109">
    <property type="entry name" value="Peptidase_aspartic_dom_sf"/>
</dbReference>
<dbReference type="Gene3D" id="2.40.70.10">
    <property type="entry name" value="Acid Proteases"/>
    <property type="match status" value="1"/>
</dbReference>
<dbReference type="CDD" id="cd05483">
    <property type="entry name" value="retropepsin_like_bacteria"/>
    <property type="match status" value="1"/>
</dbReference>
<dbReference type="InterPro" id="IPR034122">
    <property type="entry name" value="Retropepsin-like_bacterial"/>
</dbReference>
<dbReference type="SUPFAM" id="SSF50630">
    <property type="entry name" value="Acid proteases"/>
    <property type="match status" value="1"/>
</dbReference>
<reference evidence="2" key="1">
    <citation type="submission" date="2023-04" db="EMBL/GenBank/DDBJ databases">
        <title>Phytophthora fragariaefolia NBRC 109709.</title>
        <authorList>
            <person name="Ichikawa N."/>
            <person name="Sato H."/>
            <person name="Tonouchi N."/>
        </authorList>
    </citation>
    <scope>NUCLEOTIDE SEQUENCE</scope>
    <source>
        <strain evidence="2">NBRC 109709</strain>
    </source>
</reference>
<dbReference type="Proteomes" id="UP001165121">
    <property type="component" value="Unassembled WGS sequence"/>
</dbReference>
<evidence type="ECO:0000313" key="3">
    <source>
        <dbReference type="Proteomes" id="UP001165121"/>
    </source>
</evidence>
<feature type="region of interest" description="Disordered" evidence="1">
    <location>
        <begin position="1"/>
        <end position="27"/>
    </location>
</feature>
<keyword evidence="3" id="KW-1185">Reference proteome</keyword>
<comment type="caution">
    <text evidence="2">The sequence shown here is derived from an EMBL/GenBank/DDBJ whole genome shotgun (WGS) entry which is preliminary data.</text>
</comment>
<evidence type="ECO:0000313" key="2">
    <source>
        <dbReference type="EMBL" id="GMF64243.1"/>
    </source>
</evidence>
<gene>
    <name evidence="2" type="ORF">Pfra01_002810000</name>
</gene>
<dbReference type="EMBL" id="BSXT01007801">
    <property type="protein sequence ID" value="GMF64243.1"/>
    <property type="molecule type" value="Genomic_DNA"/>
</dbReference>
<accession>A0A9W6YIA5</accession>